<evidence type="ECO:0000313" key="14">
    <source>
        <dbReference type="Proteomes" id="UP000694001"/>
    </source>
</evidence>
<keyword evidence="8 11" id="KW-1133">Transmembrane helix</keyword>
<evidence type="ECO:0000256" key="6">
    <source>
        <dbReference type="ARBA" id="ARBA00022723"/>
    </source>
</evidence>
<keyword evidence="4" id="KW-0349">Heme</keyword>
<feature type="transmembrane region" description="Helical" evidence="11">
    <location>
        <begin position="31"/>
        <end position="50"/>
    </location>
</feature>
<dbReference type="AlphaFoldDB" id="A0A975U4E8"/>
<keyword evidence="14" id="KW-1185">Reference proteome</keyword>
<evidence type="ECO:0000256" key="5">
    <source>
        <dbReference type="ARBA" id="ARBA00022692"/>
    </source>
</evidence>
<dbReference type="EMBL" id="CP076448">
    <property type="protein sequence ID" value="QXM25369.1"/>
    <property type="molecule type" value="Genomic_DNA"/>
</dbReference>
<feature type="transmembrane region" description="Helical" evidence="11">
    <location>
        <begin position="164"/>
        <end position="189"/>
    </location>
</feature>
<dbReference type="GO" id="GO:0009055">
    <property type="term" value="F:electron transfer activity"/>
    <property type="evidence" value="ECO:0007669"/>
    <property type="project" value="InterPro"/>
</dbReference>
<comment type="subcellular location">
    <subcellularLocation>
        <location evidence="2">Membrane</location>
        <topology evidence="2">Multi-pass membrane protein</topology>
    </subcellularLocation>
</comment>
<keyword evidence="7" id="KW-0249">Electron transport</keyword>
<evidence type="ECO:0000259" key="12">
    <source>
        <dbReference type="Pfam" id="PF01292"/>
    </source>
</evidence>
<dbReference type="GO" id="GO:0005886">
    <property type="term" value="C:plasma membrane"/>
    <property type="evidence" value="ECO:0007669"/>
    <property type="project" value="TreeGrafter"/>
</dbReference>
<evidence type="ECO:0000256" key="11">
    <source>
        <dbReference type="SAM" id="Phobius"/>
    </source>
</evidence>
<evidence type="ECO:0000256" key="1">
    <source>
        <dbReference type="ARBA" id="ARBA00001970"/>
    </source>
</evidence>
<dbReference type="RefSeq" id="WP_218286425.1">
    <property type="nucleotide sequence ID" value="NZ_CP076448.1"/>
</dbReference>
<dbReference type="InterPro" id="IPR052168">
    <property type="entry name" value="Cytochrome_b561_oxidase"/>
</dbReference>
<dbReference type="PANTHER" id="PTHR30529">
    <property type="entry name" value="CYTOCHROME B561"/>
    <property type="match status" value="1"/>
</dbReference>
<dbReference type="Proteomes" id="UP000694001">
    <property type="component" value="Chromosome"/>
</dbReference>
<dbReference type="GO" id="GO:0046872">
    <property type="term" value="F:metal ion binding"/>
    <property type="evidence" value="ECO:0007669"/>
    <property type="project" value="UniProtKB-KW"/>
</dbReference>
<evidence type="ECO:0000313" key="13">
    <source>
        <dbReference type="EMBL" id="QXM25369.1"/>
    </source>
</evidence>
<evidence type="ECO:0000256" key="2">
    <source>
        <dbReference type="ARBA" id="ARBA00004141"/>
    </source>
</evidence>
<keyword evidence="6" id="KW-0479">Metal-binding</keyword>
<dbReference type="Pfam" id="PF01292">
    <property type="entry name" value="Ni_hydr_CYTB"/>
    <property type="match status" value="1"/>
</dbReference>
<reference evidence="13" key="1">
    <citation type="submission" date="2021-06" db="EMBL/GenBank/DDBJ databases">
        <title>Elioraea tepida, sp. nov., a moderately thermophilic aerobic anoxygenic phototrophic bacterium isolated from an alkaline siliceous hot spring mat community in Yellowstone National Park, WY, USA.</title>
        <authorList>
            <person name="Saini M.K."/>
            <person name="Yoshida S."/>
            <person name="Sebastian A."/>
            <person name="Hirose S."/>
            <person name="Hara E."/>
            <person name="Tamaki H."/>
            <person name="Soulier N.T."/>
            <person name="Albert I."/>
            <person name="Hanada S."/>
            <person name="Bryant D.A."/>
            <person name="Tank M."/>
        </authorList>
    </citation>
    <scope>NUCLEOTIDE SEQUENCE</scope>
    <source>
        <strain evidence="13">MS-P2</strain>
    </source>
</reference>
<dbReference type="KEGG" id="elio:KO353_03805"/>
<organism evidence="13 14">
    <name type="scientific">Elioraea tepida</name>
    <dbReference type="NCBI Taxonomy" id="2843330"/>
    <lineage>
        <taxon>Bacteria</taxon>
        <taxon>Pseudomonadati</taxon>
        <taxon>Pseudomonadota</taxon>
        <taxon>Alphaproteobacteria</taxon>
        <taxon>Acetobacterales</taxon>
        <taxon>Elioraeaceae</taxon>
        <taxon>Elioraea</taxon>
    </lineage>
</organism>
<accession>A0A975U4E8</accession>
<dbReference type="PANTHER" id="PTHR30529:SF1">
    <property type="entry name" value="CYTOCHROME B561 HOMOLOG 2"/>
    <property type="match status" value="1"/>
</dbReference>
<evidence type="ECO:0000256" key="8">
    <source>
        <dbReference type="ARBA" id="ARBA00022989"/>
    </source>
</evidence>
<sequence length="199" mass="21765">MDQQVGTVSGAVLAGRDAAHPDGQYTTVAKWFHWVTVVLMLVALSFGFVIKYIKTDPFETKLVFYAIHESAGLTILFVSLARLAWRRFHPPPPLPDHVPMAIRRAAAGVHHALYALLILQPIVGFVATNAWGFPMQGATAYLGFIDLPAVVGETKWLAEILSTIHTVFAYAIVVLLVAHVGGAIYHHALRGDGTLMRML</sequence>
<feature type="transmembrane region" description="Helical" evidence="11">
    <location>
        <begin position="62"/>
        <end position="85"/>
    </location>
</feature>
<gene>
    <name evidence="13" type="ORF">KO353_03805</name>
</gene>
<evidence type="ECO:0000256" key="10">
    <source>
        <dbReference type="ARBA" id="ARBA00023136"/>
    </source>
</evidence>
<proteinExistence type="predicted"/>
<name>A0A975U4E8_9PROT</name>
<keyword evidence="5 11" id="KW-0812">Transmembrane</keyword>
<keyword evidence="10 11" id="KW-0472">Membrane</keyword>
<feature type="domain" description="Cytochrome b561 bacterial/Ni-hydrogenase" evidence="12">
    <location>
        <begin position="25"/>
        <end position="199"/>
    </location>
</feature>
<protein>
    <submittedName>
        <fullName evidence="13">Cytochrome b/b6 domain-containing protein</fullName>
    </submittedName>
</protein>
<dbReference type="GO" id="GO:0020037">
    <property type="term" value="F:heme binding"/>
    <property type="evidence" value="ECO:0007669"/>
    <property type="project" value="TreeGrafter"/>
</dbReference>
<evidence type="ECO:0000256" key="4">
    <source>
        <dbReference type="ARBA" id="ARBA00022617"/>
    </source>
</evidence>
<dbReference type="InterPro" id="IPR011577">
    <property type="entry name" value="Cyt_b561_bac/Ni-Hgenase"/>
</dbReference>
<keyword evidence="3" id="KW-0813">Transport</keyword>
<keyword evidence="9" id="KW-0408">Iron</keyword>
<evidence type="ECO:0000256" key="3">
    <source>
        <dbReference type="ARBA" id="ARBA00022448"/>
    </source>
</evidence>
<evidence type="ECO:0000256" key="7">
    <source>
        <dbReference type="ARBA" id="ARBA00022982"/>
    </source>
</evidence>
<evidence type="ECO:0000256" key="9">
    <source>
        <dbReference type="ARBA" id="ARBA00023004"/>
    </source>
</evidence>
<feature type="transmembrane region" description="Helical" evidence="11">
    <location>
        <begin position="105"/>
        <end position="127"/>
    </location>
</feature>
<comment type="cofactor">
    <cofactor evidence="1">
        <name>heme b</name>
        <dbReference type="ChEBI" id="CHEBI:60344"/>
    </cofactor>
</comment>